<dbReference type="Gene3D" id="3.20.20.300">
    <property type="entry name" value="Glycoside hydrolase, family 3, N-terminal domain"/>
    <property type="match status" value="1"/>
</dbReference>
<dbReference type="GO" id="GO:0004563">
    <property type="term" value="F:beta-N-acetylhexosaminidase activity"/>
    <property type="evidence" value="ECO:0007669"/>
    <property type="project" value="UniProtKB-EC"/>
</dbReference>
<organism evidence="7 8">
    <name type="scientific">Paracoccus salipaludis</name>
    <dbReference type="NCBI Taxonomy" id="2032623"/>
    <lineage>
        <taxon>Bacteria</taxon>
        <taxon>Pseudomonadati</taxon>
        <taxon>Pseudomonadota</taxon>
        <taxon>Alphaproteobacteria</taxon>
        <taxon>Rhodobacterales</taxon>
        <taxon>Paracoccaceae</taxon>
        <taxon>Paracoccus</taxon>
    </lineage>
</organism>
<dbReference type="EC" id="3.2.1.52" evidence="3"/>
<keyword evidence="5" id="KW-0326">Glycosidase</keyword>
<dbReference type="Proteomes" id="UP000218023">
    <property type="component" value="Unassembled WGS sequence"/>
</dbReference>
<dbReference type="Pfam" id="PF00933">
    <property type="entry name" value="Glyco_hydro_3"/>
    <property type="match status" value="1"/>
</dbReference>
<dbReference type="InterPro" id="IPR001764">
    <property type="entry name" value="Glyco_hydro_3_N"/>
</dbReference>
<evidence type="ECO:0000256" key="2">
    <source>
        <dbReference type="ARBA" id="ARBA00005336"/>
    </source>
</evidence>
<dbReference type="PANTHER" id="PTHR30480">
    <property type="entry name" value="BETA-HEXOSAMINIDASE-RELATED"/>
    <property type="match status" value="1"/>
</dbReference>
<evidence type="ECO:0000256" key="1">
    <source>
        <dbReference type="ARBA" id="ARBA00001231"/>
    </source>
</evidence>
<evidence type="ECO:0000256" key="3">
    <source>
        <dbReference type="ARBA" id="ARBA00012663"/>
    </source>
</evidence>
<name>A0A2A2GK62_9RHOB</name>
<sequence>MTTAPSVQAGASSSANHGATILGVEGLSLSPDERAFLREADPWGFILFARNVDNPDQLRRLTSDLRAAVGRDAMVMVDQEGGRVQRLRPPHWTDWPAAMDSAADGAHAVRLRHRLMGQELRAVGIDADAAPCLDVADEATHPFLRNRCFGTDAETVALMGRAAAEGLLAAGVLPIVKHMPGHGRTRVDSHHDLPVLDMAVDDLDGSDFAPFRALNDLPLGMTAHIRLTQLDDRPATASPAVIRLIRERIGFRGLLMSDDIGMNALSGTPAERAGAAIAAGCDLVLACNLTRAEFAQVVEAAARMSPEAQARADAALARRGAPDQADAAGLRAELAALLAG</sequence>
<feature type="domain" description="Glycoside hydrolase family 3 N-terminal" evidence="6">
    <location>
        <begin position="35"/>
        <end position="318"/>
    </location>
</feature>
<dbReference type="SUPFAM" id="SSF51445">
    <property type="entry name" value="(Trans)glycosidases"/>
    <property type="match status" value="1"/>
</dbReference>
<dbReference type="InterPro" id="IPR019800">
    <property type="entry name" value="Glyco_hydro_3_AS"/>
</dbReference>
<keyword evidence="4" id="KW-0378">Hydrolase</keyword>
<dbReference type="AlphaFoldDB" id="A0A2A2GK62"/>
<keyword evidence="8" id="KW-1185">Reference proteome</keyword>
<evidence type="ECO:0000256" key="4">
    <source>
        <dbReference type="ARBA" id="ARBA00022801"/>
    </source>
</evidence>
<dbReference type="GO" id="GO:0009254">
    <property type="term" value="P:peptidoglycan turnover"/>
    <property type="evidence" value="ECO:0007669"/>
    <property type="project" value="TreeGrafter"/>
</dbReference>
<dbReference type="InterPro" id="IPR050226">
    <property type="entry name" value="NagZ_Beta-hexosaminidase"/>
</dbReference>
<dbReference type="InterPro" id="IPR036962">
    <property type="entry name" value="Glyco_hydro_3_N_sf"/>
</dbReference>
<dbReference type="GO" id="GO:0005975">
    <property type="term" value="P:carbohydrate metabolic process"/>
    <property type="evidence" value="ECO:0007669"/>
    <property type="project" value="InterPro"/>
</dbReference>
<dbReference type="NCBIfam" id="NF003740">
    <property type="entry name" value="PRK05337.1"/>
    <property type="match status" value="1"/>
</dbReference>
<gene>
    <name evidence="7" type="ORF">CK240_09105</name>
</gene>
<dbReference type="EMBL" id="NSJZ01000006">
    <property type="protein sequence ID" value="PAU97347.1"/>
    <property type="molecule type" value="Genomic_DNA"/>
</dbReference>
<evidence type="ECO:0000259" key="6">
    <source>
        <dbReference type="Pfam" id="PF00933"/>
    </source>
</evidence>
<evidence type="ECO:0000256" key="5">
    <source>
        <dbReference type="ARBA" id="ARBA00023295"/>
    </source>
</evidence>
<comment type="caution">
    <text evidence="7">The sequence shown here is derived from an EMBL/GenBank/DDBJ whole genome shotgun (WGS) entry which is preliminary data.</text>
</comment>
<dbReference type="OrthoDB" id="9786661at2"/>
<accession>A0A2A2GK62</accession>
<protein>
    <recommendedName>
        <fullName evidence="3">beta-N-acetylhexosaminidase</fullName>
        <ecNumber evidence="3">3.2.1.52</ecNumber>
    </recommendedName>
</protein>
<proteinExistence type="inferred from homology"/>
<dbReference type="PROSITE" id="PS00775">
    <property type="entry name" value="GLYCOSYL_HYDROL_F3"/>
    <property type="match status" value="1"/>
</dbReference>
<comment type="similarity">
    <text evidence="2">Belongs to the glycosyl hydrolase 3 family.</text>
</comment>
<evidence type="ECO:0000313" key="7">
    <source>
        <dbReference type="EMBL" id="PAU97347.1"/>
    </source>
</evidence>
<dbReference type="PANTHER" id="PTHR30480:SF13">
    <property type="entry name" value="BETA-HEXOSAMINIDASE"/>
    <property type="match status" value="1"/>
</dbReference>
<dbReference type="InterPro" id="IPR017853">
    <property type="entry name" value="GH"/>
</dbReference>
<evidence type="ECO:0000313" key="8">
    <source>
        <dbReference type="Proteomes" id="UP000218023"/>
    </source>
</evidence>
<dbReference type="RefSeq" id="WP_095640149.1">
    <property type="nucleotide sequence ID" value="NZ_NSJZ01000006.1"/>
</dbReference>
<reference evidence="7 8" key="1">
    <citation type="submission" date="2017-09" db="EMBL/GenBank/DDBJ databases">
        <title>Paracoccus alkalisoli sp. nov., isolated from saline alkaline soil.</title>
        <authorList>
            <person name="Dong X."/>
            <person name="Zhang G."/>
        </authorList>
    </citation>
    <scope>NUCLEOTIDE SEQUENCE [LARGE SCALE GENOMIC DNA]</scope>
    <source>
        <strain evidence="7 8">WN007</strain>
    </source>
</reference>
<comment type="catalytic activity">
    <reaction evidence="1">
        <text>Hydrolysis of terminal non-reducing N-acetyl-D-hexosamine residues in N-acetyl-beta-D-hexosaminides.</text>
        <dbReference type="EC" id="3.2.1.52"/>
    </reaction>
</comment>